<name>A0A5U8KNA4_SALEN</name>
<dbReference type="EMBL" id="AAGTQK010000025">
    <property type="protein sequence ID" value="EBR8612458.1"/>
    <property type="molecule type" value="Genomic_DNA"/>
</dbReference>
<evidence type="ECO:0000256" key="1">
    <source>
        <dbReference type="SAM" id="Phobius"/>
    </source>
</evidence>
<organism evidence="2">
    <name type="scientific">Salmonella enteritidis</name>
    <dbReference type="NCBI Taxonomy" id="149539"/>
    <lineage>
        <taxon>Bacteria</taxon>
        <taxon>Pseudomonadati</taxon>
        <taxon>Pseudomonadota</taxon>
        <taxon>Gammaproteobacteria</taxon>
        <taxon>Enterobacterales</taxon>
        <taxon>Enterobacteriaceae</taxon>
        <taxon>Salmonella</taxon>
    </lineage>
</organism>
<gene>
    <name evidence="2" type="ORF">DOJ41_23205</name>
</gene>
<evidence type="ECO:0000313" key="2">
    <source>
        <dbReference type="EMBL" id="EBR8612458.1"/>
    </source>
</evidence>
<keyword evidence="1" id="KW-1133">Transmembrane helix</keyword>
<reference evidence="2" key="1">
    <citation type="submission" date="2018-06" db="EMBL/GenBank/DDBJ databases">
        <authorList>
            <person name="Ashton P.M."/>
            <person name="Dallman T."/>
            <person name="Nair S."/>
            <person name="De Pinna E."/>
            <person name="Peters T."/>
            <person name="Grant K."/>
        </authorList>
    </citation>
    <scope>NUCLEOTIDE SEQUENCE</scope>
    <source>
        <strain evidence="2">325516</strain>
    </source>
</reference>
<dbReference type="AlphaFoldDB" id="A0A5U8KNA4"/>
<keyword evidence="1" id="KW-0472">Membrane</keyword>
<keyword evidence="1" id="KW-0812">Transmembrane</keyword>
<proteinExistence type="predicted"/>
<feature type="transmembrane region" description="Helical" evidence="1">
    <location>
        <begin position="86"/>
        <end position="105"/>
    </location>
</feature>
<comment type="caution">
    <text evidence="2">The sequence shown here is derived from an EMBL/GenBank/DDBJ whole genome shotgun (WGS) entry which is preliminary data.</text>
</comment>
<sequence length="106" mass="12205">MEVLIMTIIKQYLIKEFEKLVKDFGFNPFEGSIIFERPFIISLVLVILVAAFNSLNIQVALVNELVSALGISSVIVMSYYVASRFYLMPFQILFVLLYIVEITSWE</sequence>
<feature type="transmembrane region" description="Helical" evidence="1">
    <location>
        <begin position="33"/>
        <end position="52"/>
    </location>
</feature>
<feature type="transmembrane region" description="Helical" evidence="1">
    <location>
        <begin position="59"/>
        <end position="80"/>
    </location>
</feature>
<protein>
    <submittedName>
        <fullName evidence="2">Uncharacterized protein</fullName>
    </submittedName>
</protein>
<accession>A0A5U8KNA4</accession>